<dbReference type="Pfam" id="PF04463">
    <property type="entry name" value="2-thiour_desulf"/>
    <property type="match status" value="1"/>
</dbReference>
<feature type="domain" description="DUF1722" evidence="1">
    <location>
        <begin position="188"/>
        <end position="304"/>
    </location>
</feature>
<gene>
    <name evidence="2" type="ORF">VST7929_02858</name>
</gene>
<evidence type="ECO:0000313" key="3">
    <source>
        <dbReference type="Proteomes" id="UP000838672"/>
    </source>
</evidence>
<dbReference type="PANTHER" id="PTHR30087">
    <property type="entry name" value="INNER MEMBRANE PROTEIN"/>
    <property type="match status" value="1"/>
</dbReference>
<reference evidence="2" key="1">
    <citation type="submission" date="2021-11" db="EMBL/GenBank/DDBJ databases">
        <authorList>
            <person name="Rodrigo-Torres L."/>
            <person name="Arahal R. D."/>
            <person name="Lucena T."/>
        </authorList>
    </citation>
    <scope>NUCLEOTIDE SEQUENCE</scope>
    <source>
        <strain evidence="2">CECT 7929</strain>
    </source>
</reference>
<keyword evidence="3" id="KW-1185">Reference proteome</keyword>
<dbReference type="EMBL" id="CAKLDI010000002">
    <property type="protein sequence ID" value="CAH0535197.1"/>
    <property type="molecule type" value="Genomic_DNA"/>
</dbReference>
<evidence type="ECO:0000313" key="2">
    <source>
        <dbReference type="EMBL" id="CAH0535197.1"/>
    </source>
</evidence>
<evidence type="ECO:0000259" key="1">
    <source>
        <dbReference type="Pfam" id="PF08349"/>
    </source>
</evidence>
<dbReference type="Pfam" id="PF08349">
    <property type="entry name" value="DUF1722"/>
    <property type="match status" value="1"/>
</dbReference>
<accession>A0ABN8DY24</accession>
<dbReference type="InterPro" id="IPR007553">
    <property type="entry name" value="2-thiour_desulf"/>
</dbReference>
<name>A0ABN8DY24_9VIBR</name>
<protein>
    <recommendedName>
        <fullName evidence="1">DUF1722 domain-containing protein</fullName>
    </recommendedName>
</protein>
<dbReference type="InterPro" id="IPR013560">
    <property type="entry name" value="DUF1722"/>
</dbReference>
<comment type="caution">
    <text evidence="2">The sequence shown here is derived from an EMBL/GenBank/DDBJ whole genome shotgun (WGS) entry which is preliminary data.</text>
</comment>
<dbReference type="RefSeq" id="WP_237468059.1">
    <property type="nucleotide sequence ID" value="NZ_CAKLDI010000002.1"/>
</dbReference>
<dbReference type="InterPro" id="IPR017087">
    <property type="entry name" value="UCP037004"/>
</dbReference>
<organism evidence="2 3">
    <name type="scientific">Vibrio stylophorae</name>
    <dbReference type="NCBI Taxonomy" id="659351"/>
    <lineage>
        <taxon>Bacteria</taxon>
        <taxon>Pseudomonadati</taxon>
        <taxon>Pseudomonadota</taxon>
        <taxon>Gammaproteobacteria</taxon>
        <taxon>Vibrionales</taxon>
        <taxon>Vibrionaceae</taxon>
        <taxon>Vibrio</taxon>
    </lineage>
</organism>
<dbReference type="PIRSF" id="PIRSF037004">
    <property type="entry name" value="UCP037004"/>
    <property type="match status" value="1"/>
</dbReference>
<proteinExistence type="predicted"/>
<dbReference type="Proteomes" id="UP000838672">
    <property type="component" value="Unassembled WGS sequence"/>
</dbReference>
<dbReference type="PANTHER" id="PTHR30087:SF0">
    <property type="entry name" value="INNER MEMBRANE PROTEIN"/>
    <property type="match status" value="1"/>
</dbReference>
<sequence length="313" mass="35869">MIPVGISACVLGQKVRFDGGHKQSRFAVDELTRHFDFEPICPEVGVGMGVPRPTIRLVNYGDEIRLQGSKDQSLDFTEQMNAFSERAIARLAHLCGYILCSKSPTCGMERVPVYSESGKGHEKVGVGLFAHKLQQTMPWLPIEEDGRLNDPVLRENFISRVYALYDLNQTFANGITAAALFEFHARYKLMLLACDQQGYRALGRMVAQFTLENSDQFFQTYRQAFMDCLAKRSSRKNNTNTLMHIQGYFKRQLDAQEKEELANLIICYRKGDMPLLVPLTLINHYLKKYPNDYLQSQAYLRPYPETLRLRYGL</sequence>